<dbReference type="PROSITE" id="PS50105">
    <property type="entry name" value="SAM_DOMAIN"/>
    <property type="match status" value="1"/>
</dbReference>
<evidence type="ECO:0000313" key="4">
    <source>
        <dbReference type="Proteomes" id="UP001174909"/>
    </source>
</evidence>
<evidence type="ECO:0000259" key="2">
    <source>
        <dbReference type="PROSITE" id="PS50105"/>
    </source>
</evidence>
<sequence length="88" mass="9952">MTTKLEPPESTSVSRWLAELHMECYKKNLEHFDNVKPLLEIKDPELKKLGVTNSKDRSVMLVSLASYRSQTSSSSTIREESNPSPGEN</sequence>
<accession>A0AA35RPR3</accession>
<keyword evidence="4" id="KW-1185">Reference proteome</keyword>
<dbReference type="EMBL" id="CASHTH010001332">
    <property type="protein sequence ID" value="CAI8014106.1"/>
    <property type="molecule type" value="Genomic_DNA"/>
</dbReference>
<feature type="region of interest" description="Disordered" evidence="1">
    <location>
        <begin position="69"/>
        <end position="88"/>
    </location>
</feature>
<reference evidence="3" key="1">
    <citation type="submission" date="2023-03" db="EMBL/GenBank/DDBJ databases">
        <authorList>
            <person name="Steffen K."/>
            <person name="Cardenas P."/>
        </authorList>
    </citation>
    <scope>NUCLEOTIDE SEQUENCE</scope>
</reference>
<proteinExistence type="predicted"/>
<protein>
    <recommendedName>
        <fullName evidence="2">SAM domain-containing protein</fullName>
    </recommendedName>
</protein>
<dbReference type="InterPro" id="IPR001660">
    <property type="entry name" value="SAM"/>
</dbReference>
<gene>
    <name evidence="3" type="ORF">GBAR_LOCUS8851</name>
</gene>
<organism evidence="3 4">
    <name type="scientific">Geodia barretti</name>
    <name type="common">Barrett's horny sponge</name>
    <dbReference type="NCBI Taxonomy" id="519541"/>
    <lineage>
        <taxon>Eukaryota</taxon>
        <taxon>Metazoa</taxon>
        <taxon>Porifera</taxon>
        <taxon>Demospongiae</taxon>
        <taxon>Heteroscleromorpha</taxon>
        <taxon>Tetractinellida</taxon>
        <taxon>Astrophorina</taxon>
        <taxon>Geodiidae</taxon>
        <taxon>Geodia</taxon>
    </lineage>
</organism>
<dbReference type="Pfam" id="PF00536">
    <property type="entry name" value="SAM_1"/>
    <property type="match status" value="1"/>
</dbReference>
<feature type="domain" description="SAM" evidence="2">
    <location>
        <begin position="8"/>
        <end position="70"/>
    </location>
</feature>
<dbReference type="CDD" id="cd09487">
    <property type="entry name" value="SAM_superfamily"/>
    <property type="match status" value="1"/>
</dbReference>
<name>A0AA35RPR3_GEOBA</name>
<evidence type="ECO:0000256" key="1">
    <source>
        <dbReference type="SAM" id="MobiDB-lite"/>
    </source>
</evidence>
<comment type="caution">
    <text evidence="3">The sequence shown here is derived from an EMBL/GenBank/DDBJ whole genome shotgun (WGS) entry which is preliminary data.</text>
</comment>
<dbReference type="Proteomes" id="UP001174909">
    <property type="component" value="Unassembled WGS sequence"/>
</dbReference>
<dbReference type="SUPFAM" id="SSF47769">
    <property type="entry name" value="SAM/Pointed domain"/>
    <property type="match status" value="1"/>
</dbReference>
<dbReference type="AlphaFoldDB" id="A0AA35RPR3"/>
<dbReference type="Gene3D" id="1.10.150.50">
    <property type="entry name" value="Transcription Factor, Ets-1"/>
    <property type="match status" value="1"/>
</dbReference>
<evidence type="ECO:0000313" key="3">
    <source>
        <dbReference type="EMBL" id="CAI8014106.1"/>
    </source>
</evidence>
<dbReference type="InterPro" id="IPR013761">
    <property type="entry name" value="SAM/pointed_sf"/>
</dbReference>